<accession>A0A977L167</accession>
<organism evidence="1">
    <name type="scientific">Woronichinia naegeliana WA131</name>
    <dbReference type="NCBI Taxonomy" id="2824559"/>
    <lineage>
        <taxon>Bacteria</taxon>
        <taxon>Bacillati</taxon>
        <taxon>Cyanobacteriota</taxon>
        <taxon>Cyanophyceae</taxon>
        <taxon>Synechococcales</taxon>
        <taxon>Coelosphaeriaceae</taxon>
        <taxon>Woronichinia</taxon>
    </lineage>
</organism>
<proteinExistence type="predicted"/>
<dbReference type="AlphaFoldDB" id="A0A977L167"/>
<evidence type="ECO:0000313" key="1">
    <source>
        <dbReference type="EMBL" id="UXE63619.1"/>
    </source>
</evidence>
<reference evidence="1" key="1">
    <citation type="submission" date="2021-04" db="EMBL/GenBank/DDBJ databases">
        <title>Genome sequence of Woronichinia naegeliana from Washington state freshwater lake bloom.</title>
        <authorList>
            <person name="Dreher T.W."/>
        </authorList>
    </citation>
    <scope>NUCLEOTIDE SEQUENCE</scope>
    <source>
        <strain evidence="1">WA131</strain>
    </source>
</reference>
<name>A0A977L167_9CYAN</name>
<protein>
    <submittedName>
        <fullName evidence="1">Uncharacterized protein</fullName>
    </submittedName>
</protein>
<dbReference type="KEGG" id="wna:KA717_14015"/>
<dbReference type="EMBL" id="CP073041">
    <property type="protein sequence ID" value="UXE63619.1"/>
    <property type="molecule type" value="Genomic_DNA"/>
</dbReference>
<gene>
    <name evidence="1" type="ORF">KA717_14015</name>
</gene>
<sequence length="76" mass="8480">MQTQELILTPAELEDFQNFGTQNMPPTTSTELAIADAIIAKAWKLAEESGHQSPEKIWSELDSIRTKIANRDPITP</sequence>
<dbReference type="Proteomes" id="UP001065613">
    <property type="component" value="Chromosome"/>
</dbReference>